<evidence type="ECO:0000313" key="8">
    <source>
        <dbReference type="Proteomes" id="UP000612808"/>
    </source>
</evidence>
<dbReference type="EMBL" id="BOMB01000030">
    <property type="protein sequence ID" value="GID14292.1"/>
    <property type="molecule type" value="Genomic_DNA"/>
</dbReference>
<sequence>MPALGAYRALLRAAGPQVLLLSFLARLPNAMGPLGVLTLVVATTGSYGAAGVAAGALGLGAALGGPAVGALADRYGQRLVGGTAAALDAVAYAGLVVAAVGHAPAWLVAGCAALAGLLTPQVGPFMRVRWVTLLGERGLTRLVPTAFSYEGAVDEVSFVAGPALVGVFALVFPPAVPLLAAAALLVVAGLTFAVHPSAPPALRAPGVAYRPARLPRLAVVGLVVAMAAMGAVFGGTQTGVTALAESAGRPGAAGLVYALLGIGSATAGLATAWLPAHFGWPARYLTFSATLAIGVVALLAVGGTGSAAAVMAVVGLACAPYLITVYGLAERIAPAGRAGVVMTLMASGIVAGVAAGSSTAGLLADAYGFRGAFAVPVAAGAGALLLAVLTVRRLRTRLAAPAGVRHDPRPVDSPAPR</sequence>
<feature type="transmembrane region" description="Helical" evidence="5">
    <location>
        <begin position="79"/>
        <end position="100"/>
    </location>
</feature>
<proteinExistence type="predicted"/>
<feature type="transmembrane region" description="Helical" evidence="5">
    <location>
        <begin position="307"/>
        <end position="328"/>
    </location>
</feature>
<feature type="transmembrane region" description="Helical" evidence="5">
    <location>
        <begin position="178"/>
        <end position="196"/>
    </location>
</feature>
<comment type="subcellular location">
    <subcellularLocation>
        <location evidence="1">Cell membrane</location>
        <topology evidence="1">Multi-pass membrane protein</topology>
    </subcellularLocation>
</comment>
<feature type="transmembrane region" description="Helical" evidence="5">
    <location>
        <begin position="340"/>
        <end position="363"/>
    </location>
</feature>
<keyword evidence="4 5" id="KW-0472">Membrane</keyword>
<comment type="caution">
    <text evidence="7">The sequence shown here is derived from an EMBL/GenBank/DDBJ whole genome shotgun (WGS) entry which is preliminary data.</text>
</comment>
<feature type="transmembrane region" description="Helical" evidence="5">
    <location>
        <begin position="369"/>
        <end position="389"/>
    </location>
</feature>
<reference evidence="7" key="1">
    <citation type="submission" date="2021-01" db="EMBL/GenBank/DDBJ databases">
        <title>Whole genome shotgun sequence of Actinocatenispora rupis NBRC 107355.</title>
        <authorList>
            <person name="Komaki H."/>
            <person name="Tamura T."/>
        </authorList>
    </citation>
    <scope>NUCLEOTIDE SEQUENCE</scope>
    <source>
        <strain evidence="7">NBRC 107355</strain>
    </source>
</reference>
<dbReference type="InterPro" id="IPR020846">
    <property type="entry name" value="MFS_dom"/>
</dbReference>
<dbReference type="PANTHER" id="PTHR23542">
    <property type="match status" value="1"/>
</dbReference>
<evidence type="ECO:0000256" key="4">
    <source>
        <dbReference type="ARBA" id="ARBA00023136"/>
    </source>
</evidence>
<feature type="transmembrane region" description="Helical" evidence="5">
    <location>
        <begin position="255"/>
        <end position="275"/>
    </location>
</feature>
<feature type="transmembrane region" description="Helical" evidence="5">
    <location>
        <begin position="52"/>
        <end position="72"/>
    </location>
</feature>
<name>A0A8J3JD55_9ACTN</name>
<protein>
    <submittedName>
        <fullName evidence="7">MFS transporter</fullName>
    </submittedName>
</protein>
<feature type="transmembrane region" description="Helical" evidence="5">
    <location>
        <begin position="217"/>
        <end position="235"/>
    </location>
</feature>
<feature type="transmembrane region" description="Helical" evidence="5">
    <location>
        <begin position="282"/>
        <end position="301"/>
    </location>
</feature>
<evidence type="ECO:0000259" key="6">
    <source>
        <dbReference type="PROSITE" id="PS50850"/>
    </source>
</evidence>
<dbReference type="PROSITE" id="PS50850">
    <property type="entry name" value="MFS"/>
    <property type="match status" value="1"/>
</dbReference>
<feature type="domain" description="Major facilitator superfamily (MFS) profile" evidence="6">
    <location>
        <begin position="214"/>
        <end position="417"/>
    </location>
</feature>
<dbReference type="SUPFAM" id="SSF103473">
    <property type="entry name" value="MFS general substrate transporter"/>
    <property type="match status" value="1"/>
</dbReference>
<keyword evidence="8" id="KW-1185">Reference proteome</keyword>
<evidence type="ECO:0000256" key="1">
    <source>
        <dbReference type="ARBA" id="ARBA00004651"/>
    </source>
</evidence>
<dbReference type="Gene3D" id="1.20.1250.20">
    <property type="entry name" value="MFS general substrate transporter like domains"/>
    <property type="match status" value="1"/>
</dbReference>
<dbReference type="Proteomes" id="UP000612808">
    <property type="component" value="Unassembled WGS sequence"/>
</dbReference>
<dbReference type="InterPro" id="IPR036259">
    <property type="entry name" value="MFS_trans_sf"/>
</dbReference>
<keyword evidence="3 5" id="KW-1133">Transmembrane helix</keyword>
<organism evidence="7 8">
    <name type="scientific">Actinocatenispora rupis</name>
    <dbReference type="NCBI Taxonomy" id="519421"/>
    <lineage>
        <taxon>Bacteria</taxon>
        <taxon>Bacillati</taxon>
        <taxon>Actinomycetota</taxon>
        <taxon>Actinomycetes</taxon>
        <taxon>Micromonosporales</taxon>
        <taxon>Micromonosporaceae</taxon>
        <taxon>Actinocatenispora</taxon>
    </lineage>
</organism>
<dbReference type="PANTHER" id="PTHR23542:SF1">
    <property type="entry name" value="MAJOR FACILITATOR SUPERFAMILY (MFS) PROFILE DOMAIN-CONTAINING PROTEIN"/>
    <property type="match status" value="1"/>
</dbReference>
<evidence type="ECO:0000256" key="3">
    <source>
        <dbReference type="ARBA" id="ARBA00022989"/>
    </source>
</evidence>
<keyword evidence="2 5" id="KW-0812">Transmembrane</keyword>
<dbReference type="RefSeq" id="WP_203662120.1">
    <property type="nucleotide sequence ID" value="NZ_BAAAZM010000001.1"/>
</dbReference>
<dbReference type="AlphaFoldDB" id="A0A8J3JD55"/>
<gene>
    <name evidence="7" type="ORF">Aru02nite_51810</name>
</gene>
<evidence type="ECO:0000256" key="2">
    <source>
        <dbReference type="ARBA" id="ARBA00022692"/>
    </source>
</evidence>
<evidence type="ECO:0000313" key="7">
    <source>
        <dbReference type="EMBL" id="GID14292.1"/>
    </source>
</evidence>
<accession>A0A8J3JD55</accession>
<dbReference type="GO" id="GO:0005886">
    <property type="term" value="C:plasma membrane"/>
    <property type="evidence" value="ECO:0007669"/>
    <property type="project" value="UniProtKB-SubCell"/>
</dbReference>
<dbReference type="GO" id="GO:0022857">
    <property type="term" value="F:transmembrane transporter activity"/>
    <property type="evidence" value="ECO:0007669"/>
    <property type="project" value="InterPro"/>
</dbReference>
<evidence type="ECO:0000256" key="5">
    <source>
        <dbReference type="SAM" id="Phobius"/>
    </source>
</evidence>